<organism evidence="1 2">
    <name type="scientific">Racocetra persica</name>
    <dbReference type="NCBI Taxonomy" id="160502"/>
    <lineage>
        <taxon>Eukaryota</taxon>
        <taxon>Fungi</taxon>
        <taxon>Fungi incertae sedis</taxon>
        <taxon>Mucoromycota</taxon>
        <taxon>Glomeromycotina</taxon>
        <taxon>Glomeromycetes</taxon>
        <taxon>Diversisporales</taxon>
        <taxon>Gigasporaceae</taxon>
        <taxon>Racocetra</taxon>
    </lineage>
</organism>
<accession>A0ACA9S1Z9</accession>
<dbReference type="Proteomes" id="UP000789920">
    <property type="component" value="Unassembled WGS sequence"/>
</dbReference>
<reference evidence="1" key="1">
    <citation type="submission" date="2021-06" db="EMBL/GenBank/DDBJ databases">
        <authorList>
            <person name="Kallberg Y."/>
            <person name="Tangrot J."/>
            <person name="Rosling A."/>
        </authorList>
    </citation>
    <scope>NUCLEOTIDE SEQUENCE</scope>
    <source>
        <strain evidence="1">MA461A</strain>
    </source>
</reference>
<comment type="caution">
    <text evidence="1">The sequence shown here is derived from an EMBL/GenBank/DDBJ whole genome shotgun (WGS) entry which is preliminary data.</text>
</comment>
<proteinExistence type="predicted"/>
<dbReference type="EMBL" id="CAJVQC010084416">
    <property type="protein sequence ID" value="CAG8821073.1"/>
    <property type="molecule type" value="Genomic_DNA"/>
</dbReference>
<feature type="non-terminal residue" evidence="1">
    <location>
        <position position="1"/>
    </location>
</feature>
<protein>
    <submittedName>
        <fullName evidence="1">26418_t:CDS:1</fullName>
    </submittedName>
</protein>
<evidence type="ECO:0000313" key="1">
    <source>
        <dbReference type="EMBL" id="CAG8821073.1"/>
    </source>
</evidence>
<sequence>AYILEYITEIEDDETKEKIKNMPESRAQNTDLHKTTEAQKISKT</sequence>
<evidence type="ECO:0000313" key="2">
    <source>
        <dbReference type="Proteomes" id="UP000789920"/>
    </source>
</evidence>
<keyword evidence="2" id="KW-1185">Reference proteome</keyword>
<name>A0ACA9S1Z9_9GLOM</name>
<gene>
    <name evidence="1" type="ORF">RPERSI_LOCUS25498</name>
</gene>